<evidence type="ECO:0000256" key="5">
    <source>
        <dbReference type="ARBA" id="ARBA00022840"/>
    </source>
</evidence>
<dbReference type="SMART" id="SM00487">
    <property type="entry name" value="DEXDc"/>
    <property type="match status" value="1"/>
</dbReference>
<dbReference type="PROSITE" id="PS51192">
    <property type="entry name" value="HELICASE_ATP_BIND_1"/>
    <property type="match status" value="1"/>
</dbReference>
<dbReference type="GO" id="GO:0005524">
    <property type="term" value="F:ATP binding"/>
    <property type="evidence" value="ECO:0007669"/>
    <property type="project" value="UniProtKB-KW"/>
</dbReference>
<dbReference type="AlphaFoldDB" id="A0A2R6X0Z8"/>
<evidence type="ECO:0000256" key="7">
    <source>
        <dbReference type="SAM" id="Phobius"/>
    </source>
</evidence>
<dbReference type="GO" id="GO:0004386">
    <property type="term" value="F:helicase activity"/>
    <property type="evidence" value="ECO:0007669"/>
    <property type="project" value="UniProtKB-KW"/>
</dbReference>
<evidence type="ECO:0000256" key="2">
    <source>
        <dbReference type="ARBA" id="ARBA00022741"/>
    </source>
</evidence>
<dbReference type="EMBL" id="KZ772715">
    <property type="protein sequence ID" value="PTQ39769.1"/>
    <property type="molecule type" value="Genomic_DNA"/>
</dbReference>
<keyword evidence="11" id="KW-1185">Reference proteome</keyword>
<evidence type="ECO:0000259" key="8">
    <source>
        <dbReference type="PROSITE" id="PS51192"/>
    </source>
</evidence>
<feature type="domain" description="Helicase ATP-binding" evidence="8">
    <location>
        <begin position="513"/>
        <end position="711"/>
    </location>
</feature>
<dbReference type="GO" id="GO:0005634">
    <property type="term" value="C:nucleus"/>
    <property type="evidence" value="ECO:0007669"/>
    <property type="project" value="UniProtKB-SubCell"/>
</dbReference>
<protein>
    <submittedName>
        <fullName evidence="10">Uncharacterized protein</fullName>
    </submittedName>
</protein>
<evidence type="ECO:0000313" key="10">
    <source>
        <dbReference type="EMBL" id="PTQ39769.1"/>
    </source>
</evidence>
<evidence type="ECO:0000313" key="11">
    <source>
        <dbReference type="Proteomes" id="UP000244005"/>
    </source>
</evidence>
<dbReference type="Proteomes" id="UP000244005">
    <property type="component" value="Unassembled WGS sequence"/>
</dbReference>
<keyword evidence="7" id="KW-0812">Transmembrane</keyword>
<dbReference type="PANTHER" id="PTHR45821:SF1">
    <property type="entry name" value="ATP-DEPENDENT HELICASE FAMILY PROTEIN-RELATED"/>
    <property type="match status" value="1"/>
</dbReference>
<dbReference type="Pfam" id="PF00271">
    <property type="entry name" value="Helicase_C"/>
    <property type="match status" value="1"/>
</dbReference>
<evidence type="ECO:0000256" key="4">
    <source>
        <dbReference type="ARBA" id="ARBA00022806"/>
    </source>
</evidence>
<keyword evidence="6" id="KW-0539">Nucleus</keyword>
<gene>
    <name evidence="10" type="ORF">MARPO_0043s0033</name>
</gene>
<dbReference type="InterPro" id="IPR049730">
    <property type="entry name" value="SNF2/RAD54-like_C"/>
</dbReference>
<dbReference type="InterPro" id="IPR044567">
    <property type="entry name" value="CLSY/DRD1"/>
</dbReference>
<organism evidence="10 11">
    <name type="scientific">Marchantia polymorpha</name>
    <name type="common">Common liverwort</name>
    <name type="synonym">Marchantia aquatica</name>
    <dbReference type="NCBI Taxonomy" id="3197"/>
    <lineage>
        <taxon>Eukaryota</taxon>
        <taxon>Viridiplantae</taxon>
        <taxon>Streptophyta</taxon>
        <taxon>Embryophyta</taxon>
        <taxon>Marchantiophyta</taxon>
        <taxon>Marchantiopsida</taxon>
        <taxon>Marchantiidae</taxon>
        <taxon>Marchantiales</taxon>
        <taxon>Marchantiaceae</taxon>
        <taxon>Marchantia</taxon>
    </lineage>
</organism>
<dbReference type="InterPro" id="IPR001650">
    <property type="entry name" value="Helicase_C-like"/>
</dbReference>
<dbReference type="GO" id="GO:0080188">
    <property type="term" value="P:gene silencing by siRNA-directed DNA methylation"/>
    <property type="evidence" value="ECO:0007669"/>
    <property type="project" value="InterPro"/>
</dbReference>
<dbReference type="GO" id="GO:0016787">
    <property type="term" value="F:hydrolase activity"/>
    <property type="evidence" value="ECO:0007669"/>
    <property type="project" value="UniProtKB-KW"/>
</dbReference>
<dbReference type="InterPro" id="IPR027417">
    <property type="entry name" value="P-loop_NTPase"/>
</dbReference>
<dbReference type="Gene3D" id="3.40.50.300">
    <property type="entry name" value="P-loop containing nucleotide triphosphate hydrolases"/>
    <property type="match status" value="1"/>
</dbReference>
<reference evidence="11" key="1">
    <citation type="journal article" date="2017" name="Cell">
        <title>Insights into land plant evolution garnered from the Marchantia polymorpha genome.</title>
        <authorList>
            <person name="Bowman J.L."/>
            <person name="Kohchi T."/>
            <person name="Yamato K.T."/>
            <person name="Jenkins J."/>
            <person name="Shu S."/>
            <person name="Ishizaki K."/>
            <person name="Yamaoka S."/>
            <person name="Nishihama R."/>
            <person name="Nakamura Y."/>
            <person name="Berger F."/>
            <person name="Adam C."/>
            <person name="Aki S.S."/>
            <person name="Althoff F."/>
            <person name="Araki T."/>
            <person name="Arteaga-Vazquez M.A."/>
            <person name="Balasubrmanian S."/>
            <person name="Barry K."/>
            <person name="Bauer D."/>
            <person name="Boehm C.R."/>
            <person name="Briginshaw L."/>
            <person name="Caballero-Perez J."/>
            <person name="Catarino B."/>
            <person name="Chen F."/>
            <person name="Chiyoda S."/>
            <person name="Chovatia M."/>
            <person name="Davies K.M."/>
            <person name="Delmans M."/>
            <person name="Demura T."/>
            <person name="Dierschke T."/>
            <person name="Dolan L."/>
            <person name="Dorantes-Acosta A.E."/>
            <person name="Eklund D.M."/>
            <person name="Florent S.N."/>
            <person name="Flores-Sandoval E."/>
            <person name="Fujiyama A."/>
            <person name="Fukuzawa H."/>
            <person name="Galik B."/>
            <person name="Grimanelli D."/>
            <person name="Grimwood J."/>
            <person name="Grossniklaus U."/>
            <person name="Hamada T."/>
            <person name="Haseloff J."/>
            <person name="Hetherington A.J."/>
            <person name="Higo A."/>
            <person name="Hirakawa Y."/>
            <person name="Hundley H.N."/>
            <person name="Ikeda Y."/>
            <person name="Inoue K."/>
            <person name="Inoue S.I."/>
            <person name="Ishida S."/>
            <person name="Jia Q."/>
            <person name="Kakita M."/>
            <person name="Kanazawa T."/>
            <person name="Kawai Y."/>
            <person name="Kawashima T."/>
            <person name="Kennedy M."/>
            <person name="Kinose K."/>
            <person name="Kinoshita T."/>
            <person name="Kohara Y."/>
            <person name="Koide E."/>
            <person name="Komatsu K."/>
            <person name="Kopischke S."/>
            <person name="Kubo M."/>
            <person name="Kyozuka J."/>
            <person name="Lagercrantz U."/>
            <person name="Lin S.S."/>
            <person name="Lindquist E."/>
            <person name="Lipzen A.M."/>
            <person name="Lu C.W."/>
            <person name="De Luna E."/>
            <person name="Martienssen R.A."/>
            <person name="Minamino N."/>
            <person name="Mizutani M."/>
            <person name="Mizutani M."/>
            <person name="Mochizuki N."/>
            <person name="Monte I."/>
            <person name="Mosher R."/>
            <person name="Nagasaki H."/>
            <person name="Nakagami H."/>
            <person name="Naramoto S."/>
            <person name="Nishitani K."/>
            <person name="Ohtani M."/>
            <person name="Okamoto T."/>
            <person name="Okumura M."/>
            <person name="Phillips J."/>
            <person name="Pollak B."/>
            <person name="Reinders A."/>
            <person name="Rovekamp M."/>
            <person name="Sano R."/>
            <person name="Sawa S."/>
            <person name="Schmid M.W."/>
            <person name="Shirakawa M."/>
            <person name="Solano R."/>
            <person name="Spunde A."/>
            <person name="Suetsugu N."/>
            <person name="Sugano S."/>
            <person name="Sugiyama A."/>
            <person name="Sun R."/>
            <person name="Suzuki Y."/>
            <person name="Takenaka M."/>
            <person name="Takezawa D."/>
            <person name="Tomogane H."/>
            <person name="Tsuzuki M."/>
            <person name="Ueda T."/>
            <person name="Umeda M."/>
            <person name="Ward J.M."/>
            <person name="Watanabe Y."/>
            <person name="Yazaki K."/>
            <person name="Yokoyama R."/>
            <person name="Yoshitake Y."/>
            <person name="Yotsui I."/>
            <person name="Zachgo S."/>
            <person name="Schmutz J."/>
        </authorList>
    </citation>
    <scope>NUCLEOTIDE SEQUENCE [LARGE SCALE GENOMIC DNA]</scope>
    <source>
        <strain evidence="11">Tak-1</strain>
    </source>
</reference>
<keyword evidence="4" id="KW-0347">Helicase</keyword>
<sequence>MTRITYGGLICSISIIIMGMVIHSCDGILSFHRQCVRFVKLITASATLRLFQCFLIIQHVRFKVNSMAPYLRSSIGCLRSGRKRLHSVASVSFNSESRKKLKSEIKQSPTHGPVHEYISGEEFLLCQEASKVGRMKDIEVHSFKDTYIQEKTSFEGDSEGIQDFGGLKKADEEEYRGNTHTNASFILSGGDTELNREIDDVVGELRDVIINELGLAIRECKIVTEALARNGFDANPLDSYSDVTDPADCAMTLVVRKDCSEEITSVRRKRGKRKRKLRFTHIKRHYLKYRKMTLILKDVPAPTAMSDHMNNTLRGGENQSKIVADGNRRDSNVKTTIQNDIPVLTNRNERDETINYEVYRFNWDEDMKVADSTPEDEEMEDIFRDLALIQQNGCKKALPQKNSTSDICKHKRSWDDEVGWFCEICGLVIQDIQSIFIPEMHLPTKRKAPFSRQESEDDDHGNLDTSGVLEGELAHMEGSHRLKLRLHPFHEDVLKEHQKEGFDFLVKNLIGGHISKVKPGGCILAHAPGTGKTLLTISFIQSFLTALPGGRVLIVAPKIMLRIWQREFEHWNAEEIPVYNLNECRGTELATEDMKRSKRNAGYCMKKLKLIRKWLATRSVLIISYNLFASLITSGLKDVNRGSIKEHICQGLLEGPDLMVLDEGHFPRTKRTKISRALMLVRTERKILLSGTLFQNNFKELFNLLKLIRHDVLASVPEFTPRLKTLEEKKSVKIAGKWGGPVLNDAAKESIISSSIRRECEEQIFMEDIGFKLDEFLRGGDDYQEINRVMQKLRSLTSPIIHWYPGKILDDLPGLMEYVIYLNLTSFQEELHSHLQGRKGLEEKIRLTEICIHPALLKTAGSTVATSASPDQVVECADPNKGVKTAFLIYLLRLCSNSGERLLIFCQTLAPLALIRTMLTGVFGWEKDVDFLSLDGTMPSDERQRVIEQFNTEGNTVKAMLASITACKEGISLVGASRVVILDVLWNPSVVRQAVGRAFRIGQKRKVFVYRLVAADTQEETMLQAAVQKDWFSRVLMDQTFDIAEGGYGADKILRIDRHIGDRVLEQMLQEDKFRRINRVRRYNTRLF</sequence>
<evidence type="ECO:0000259" key="9">
    <source>
        <dbReference type="PROSITE" id="PS51194"/>
    </source>
</evidence>
<dbReference type="InterPro" id="IPR000330">
    <property type="entry name" value="SNF2_N"/>
</dbReference>
<accession>A0A2R6X0Z8</accession>
<keyword evidence="7" id="KW-1133">Transmembrane helix</keyword>
<proteinExistence type="predicted"/>
<feature type="transmembrane region" description="Helical" evidence="7">
    <location>
        <begin position="6"/>
        <end position="26"/>
    </location>
</feature>
<keyword evidence="7" id="KW-0472">Membrane</keyword>
<dbReference type="CDD" id="cd18793">
    <property type="entry name" value="SF2_C_SNF"/>
    <property type="match status" value="1"/>
</dbReference>
<evidence type="ECO:0000256" key="1">
    <source>
        <dbReference type="ARBA" id="ARBA00004123"/>
    </source>
</evidence>
<dbReference type="OrthoDB" id="2020972at2759"/>
<dbReference type="SMART" id="SM00490">
    <property type="entry name" value="HELICc"/>
    <property type="match status" value="1"/>
</dbReference>
<dbReference type="PROSITE" id="PS51194">
    <property type="entry name" value="HELICASE_CTER"/>
    <property type="match status" value="1"/>
</dbReference>
<dbReference type="PANTHER" id="PTHR45821">
    <property type="entry name" value="SNF2 DOMAIN-CONTAINING PROTEIN CLASSY 2-RELATED"/>
    <property type="match status" value="1"/>
</dbReference>
<name>A0A2R6X0Z8_MARPO</name>
<dbReference type="SUPFAM" id="SSF52540">
    <property type="entry name" value="P-loop containing nucleoside triphosphate hydrolases"/>
    <property type="match status" value="2"/>
</dbReference>
<comment type="subcellular location">
    <subcellularLocation>
        <location evidence="1">Nucleus</location>
    </subcellularLocation>
</comment>
<dbReference type="Gramene" id="Mp1g06410.2">
    <property type="protein sequence ID" value="Mp1g06410.2.cds"/>
    <property type="gene ID" value="Mp1g06410"/>
</dbReference>
<feature type="domain" description="Helicase C-terminal" evidence="9">
    <location>
        <begin position="887"/>
        <end position="1049"/>
    </location>
</feature>
<evidence type="ECO:0000256" key="3">
    <source>
        <dbReference type="ARBA" id="ARBA00022801"/>
    </source>
</evidence>
<dbReference type="Pfam" id="PF00176">
    <property type="entry name" value="SNF2-rel_dom"/>
    <property type="match status" value="1"/>
</dbReference>
<keyword evidence="3" id="KW-0378">Hydrolase</keyword>
<dbReference type="InterPro" id="IPR038718">
    <property type="entry name" value="SNF2-like_sf"/>
</dbReference>
<dbReference type="Gene3D" id="3.40.50.10810">
    <property type="entry name" value="Tandem AAA-ATPase domain"/>
    <property type="match status" value="1"/>
</dbReference>
<keyword evidence="2" id="KW-0547">Nucleotide-binding</keyword>
<dbReference type="InterPro" id="IPR014001">
    <property type="entry name" value="Helicase_ATP-bd"/>
</dbReference>
<evidence type="ECO:0000256" key="6">
    <source>
        <dbReference type="ARBA" id="ARBA00023242"/>
    </source>
</evidence>
<keyword evidence="5" id="KW-0067">ATP-binding</keyword>